<keyword evidence="5 17" id="KW-0597">Phosphoprotein</keyword>
<dbReference type="CDD" id="cd17546">
    <property type="entry name" value="REC_hyHK_CKI1_RcsC-like"/>
    <property type="match status" value="2"/>
</dbReference>
<dbReference type="PANTHER" id="PTHR45339">
    <property type="entry name" value="HYBRID SIGNAL TRANSDUCTION HISTIDINE KINASE J"/>
    <property type="match status" value="1"/>
</dbReference>
<dbReference type="InterPro" id="IPR001789">
    <property type="entry name" value="Sig_transdc_resp-reg_receiver"/>
</dbReference>
<name>A0A4R3MXC6_9GAMM</name>
<dbReference type="Gene3D" id="3.40.50.2300">
    <property type="match status" value="2"/>
</dbReference>
<evidence type="ECO:0000259" key="22">
    <source>
        <dbReference type="PROSITE" id="PS50109"/>
    </source>
</evidence>
<feature type="domain" description="PAC" evidence="25">
    <location>
        <begin position="787"/>
        <end position="839"/>
    </location>
</feature>
<dbReference type="SUPFAM" id="SSF53850">
    <property type="entry name" value="Periplasmic binding protein-like II"/>
    <property type="match status" value="1"/>
</dbReference>
<evidence type="ECO:0000313" key="27">
    <source>
        <dbReference type="EMBL" id="TCT20196.1"/>
    </source>
</evidence>
<evidence type="ECO:0000256" key="4">
    <source>
        <dbReference type="ARBA" id="ARBA00022475"/>
    </source>
</evidence>
<feature type="modified residue" description="4-aspartylphosphate" evidence="17">
    <location>
        <position position="1428"/>
    </location>
</feature>
<keyword evidence="8" id="KW-0547">Nucleotide-binding</keyword>
<dbReference type="SMART" id="SM00062">
    <property type="entry name" value="PBPb"/>
    <property type="match status" value="1"/>
</dbReference>
<dbReference type="Proteomes" id="UP000295717">
    <property type="component" value="Unassembled WGS sequence"/>
</dbReference>
<dbReference type="EC" id="2.7.13.3" evidence="3"/>
<sequence length="1732" mass="190761">MHRQRKGVGLPLLMFAIWMAATTTQADQTDAPTSSPSAAAIPLTASERDWLERHPVIRAQSEPDWPPFNFQESGEPRGLSIDYLNLLASKLGVRVAYQSGSDWSIFQRQIRDKQLDVMLNIVKTEDRQRYLLFTAPYATTPNVIVSRRDDPIMSLDELTGRRVAFPRGFFQEEILARHYPGIQRLPVDDALASLKAVAFGQADAALGRDAVLRYQIARHLLTSLRVTDEVELGDPDLGNLRIAVRDDWPLLHTALGKAMEQVTPAELNALQQKWLLQSGAVVGGELIDTPESGWSLRAILPWITVMVVLPLLFLMVLALRRISHHSEDRLIDRRNLHQIGLTAIAIFLALVFTIAFQALWGMERQLREELGDTLVTVNQSVSQSLQLRLQSHEREIRRMARDPALRRWAQQLLAQPREATALRDSPAQEQIRALLRSDLDDMRATGLSLVTPDRLIIASMQDRDLGEQSRLAVWHPRLFARALSGETVFIPPIHAETAPLDAGGQRVTPSALMFIVTPLQDDAGQLIALLALQFDPRSILAPITRMAQMHQSGETYAFDRDGRMLTPSRFAEVLAPLAADYRGQPDMLGRRLRDPGGNLLEGYRPAVPRPQWPLTRMAGAALRGQSGLDTEGYRDYRGVPVIGAWVWLDEAGIGLATEVDLKDVLAPYRSMRLQVLGTLLGITLLTLGLTAFIIWLSERTRDRLRVLVDARTRELRKLAQAVEQNPLCIVITDAEGYIEHVNPMFTRITGYTPEEAIGQTPRLLKSGLNPPELYAQLWETIRAGRVWHSELRNRRKNGEVYWGAISIAPVADDAGQVTHFVAMTKDLTETKQTAEALAAREQHFRDLVDTIPGTVYRCLIDRDWTMLFISDEIERLTGYPAADFLHNAVRTFASVIHPEDLGHVERVINDSVAAQLPYTVEYRVIDRQGVIHFVYEKGQASCDSQGVPVNLVGTVIDISARKRAEMALEQARDAAEEATRAKSDFLANMSHEIRTPMNAIIGMSHLALQTDLDHRQRNYIDKVHRSAEALLGILNDILDFSKIEAGKLAIESVDFRLEDVMDNLASLVGLKAEEKGIELMFDLQPAVPTALIGDPLRLGQILINLGNNAVKFTDPGGEIVVSVTVDELAEDTAVLRFAVRDSGIGMSPEQQARLFQSFSQADMSTTRKYGGTGLGLAICKRLTDLMGGEVRVESAPGEGSTFTFTVRLQRQQGDISPLRASRNDVLKSLNLLVVDDNPTSRAILSDMLATFGFAIDQADAGARAIAMLEQADASAPYDLVLMDWKMPGMDGIDTIRAIQDDPQITHVPTLIMVTAYGREDAQQAAAGLDLAGFLTKPVTPSTLLDTIMHAIGEEIVSISRAAGRQEEASEAIARLRGAHVLLVEDNEINQELALELLTMNGLRVAVANNGQDALDQLAPGTFDGVLMDCQMPVMDGYEATRRIRADPRYRDLPVIAMTANVMTGDRERVLEAGMNDHIGKPVNVRELFTTMAKWIQPGQPGTVAQETPEPAPDDAEIHALPGIDTDAGLAIAQHNRKLYRKLLQKFRDSQRDFAVQFATARQGPDPEGATRCAHTLKGVAGNIAATGIAQAAQALETACQTQASPERIDALLAATIDALEPVIQGLESLEQISAVASSSAATIDRATLEPFLNRLRGLLEDDDTDAADLLEELAPLLAGTPLSPGLERMKRAIDDYDFEAALQELERIGRAVAQSGGPASPRSNSLTKPGPR</sequence>
<dbReference type="InterPro" id="IPR011006">
    <property type="entry name" value="CheY-like_superfamily"/>
</dbReference>
<feature type="transmembrane region" description="Helical" evidence="20">
    <location>
        <begin position="675"/>
        <end position="696"/>
    </location>
</feature>
<dbReference type="Pfam" id="PF08447">
    <property type="entry name" value="PAS_3"/>
    <property type="match status" value="1"/>
</dbReference>
<evidence type="ECO:0000256" key="2">
    <source>
        <dbReference type="ARBA" id="ARBA00004651"/>
    </source>
</evidence>
<dbReference type="InterPro" id="IPR036890">
    <property type="entry name" value="HATPase_C_sf"/>
</dbReference>
<dbReference type="InterPro" id="IPR036097">
    <property type="entry name" value="HisK_dim/P_sf"/>
</dbReference>
<dbReference type="SUPFAM" id="SSF55874">
    <property type="entry name" value="ATPase domain of HSP90 chaperone/DNA topoisomerase II/histidine kinase"/>
    <property type="match status" value="1"/>
</dbReference>
<dbReference type="PROSITE" id="PS50113">
    <property type="entry name" value="PAC"/>
    <property type="match status" value="2"/>
</dbReference>
<feature type="modified residue" description="4-aspartylphosphate" evidence="17">
    <location>
        <position position="1283"/>
    </location>
</feature>
<keyword evidence="11 20" id="KW-1133">Transmembrane helix</keyword>
<dbReference type="InterPro" id="IPR001610">
    <property type="entry name" value="PAC"/>
</dbReference>
<dbReference type="PROSITE" id="PS50109">
    <property type="entry name" value="HIS_KIN"/>
    <property type="match status" value="1"/>
</dbReference>
<evidence type="ECO:0000256" key="21">
    <source>
        <dbReference type="SAM" id="SignalP"/>
    </source>
</evidence>
<keyword evidence="21" id="KW-0732">Signal</keyword>
<feature type="coiled-coil region" evidence="18">
    <location>
        <begin position="961"/>
        <end position="988"/>
    </location>
</feature>
<comment type="caution">
    <text evidence="27">The sequence shown here is derived from an EMBL/GenBank/DDBJ whole genome shotgun (WGS) entry which is preliminary data.</text>
</comment>
<dbReference type="InterPro" id="IPR001638">
    <property type="entry name" value="Solute-binding_3/MltF_N"/>
</dbReference>
<dbReference type="Gene3D" id="3.40.190.10">
    <property type="entry name" value="Periplasmic binding protein-like II"/>
    <property type="match status" value="2"/>
</dbReference>
<evidence type="ECO:0000256" key="20">
    <source>
        <dbReference type="SAM" id="Phobius"/>
    </source>
</evidence>
<dbReference type="InterPro" id="IPR008207">
    <property type="entry name" value="Sig_transdc_His_kin_Hpt_dom"/>
</dbReference>
<feature type="signal peptide" evidence="21">
    <location>
        <begin position="1"/>
        <end position="26"/>
    </location>
</feature>
<dbReference type="Gene3D" id="3.30.450.20">
    <property type="entry name" value="PAS domain"/>
    <property type="match status" value="2"/>
</dbReference>
<evidence type="ECO:0000256" key="11">
    <source>
        <dbReference type="ARBA" id="ARBA00022989"/>
    </source>
</evidence>
<feature type="domain" description="HPt" evidence="26">
    <location>
        <begin position="1535"/>
        <end position="1629"/>
    </location>
</feature>
<dbReference type="InterPro" id="IPR035965">
    <property type="entry name" value="PAS-like_dom_sf"/>
</dbReference>
<keyword evidence="28" id="KW-1185">Reference proteome</keyword>
<keyword evidence="12" id="KW-0902">Two-component regulatory system</keyword>
<evidence type="ECO:0000259" key="23">
    <source>
        <dbReference type="PROSITE" id="PS50110"/>
    </source>
</evidence>
<keyword evidence="7 20" id="KW-0812">Transmembrane</keyword>
<dbReference type="SUPFAM" id="SSF47226">
    <property type="entry name" value="Histidine-containing phosphotransfer domain, HPT domain"/>
    <property type="match status" value="1"/>
</dbReference>
<keyword evidence="10" id="KW-0067">ATP-binding</keyword>
<dbReference type="InterPro" id="IPR013655">
    <property type="entry name" value="PAS_fold_3"/>
</dbReference>
<dbReference type="OrthoDB" id="9810730at2"/>
<evidence type="ECO:0000256" key="19">
    <source>
        <dbReference type="SAM" id="MobiDB-lite"/>
    </source>
</evidence>
<dbReference type="InterPro" id="IPR005467">
    <property type="entry name" value="His_kinase_dom"/>
</dbReference>
<organism evidence="27 28">
    <name type="scientific">Thiobaca trueperi</name>
    <dbReference type="NCBI Taxonomy" id="127458"/>
    <lineage>
        <taxon>Bacteria</taxon>
        <taxon>Pseudomonadati</taxon>
        <taxon>Pseudomonadota</taxon>
        <taxon>Gammaproteobacteria</taxon>
        <taxon>Chromatiales</taxon>
        <taxon>Chromatiaceae</taxon>
        <taxon>Thiobaca</taxon>
    </lineage>
</organism>
<feature type="domain" description="Response regulatory" evidence="23">
    <location>
        <begin position="1230"/>
        <end position="1351"/>
    </location>
</feature>
<feature type="domain" description="Histidine kinase" evidence="22">
    <location>
        <begin position="988"/>
        <end position="1210"/>
    </location>
</feature>
<dbReference type="Gene3D" id="1.10.287.130">
    <property type="match status" value="1"/>
</dbReference>
<dbReference type="Gene3D" id="1.20.120.160">
    <property type="entry name" value="HPT domain"/>
    <property type="match status" value="1"/>
</dbReference>
<evidence type="ECO:0000256" key="14">
    <source>
        <dbReference type="ARBA" id="ARBA00064003"/>
    </source>
</evidence>
<dbReference type="FunFam" id="3.30.565.10:FF:000010">
    <property type="entry name" value="Sensor histidine kinase RcsC"/>
    <property type="match status" value="1"/>
</dbReference>
<dbReference type="Gene3D" id="3.30.565.10">
    <property type="entry name" value="Histidine kinase-like ATPase, C-terminal domain"/>
    <property type="match status" value="1"/>
</dbReference>
<evidence type="ECO:0000256" key="9">
    <source>
        <dbReference type="ARBA" id="ARBA00022777"/>
    </source>
</evidence>
<feature type="transmembrane region" description="Helical" evidence="20">
    <location>
        <begin position="299"/>
        <end position="319"/>
    </location>
</feature>
<comment type="subunit">
    <text evidence="14">At low DSF concentrations, interacts with RpfF.</text>
</comment>
<evidence type="ECO:0000256" key="1">
    <source>
        <dbReference type="ARBA" id="ARBA00000085"/>
    </source>
</evidence>
<dbReference type="SUPFAM" id="SSF52172">
    <property type="entry name" value="CheY-like"/>
    <property type="match status" value="2"/>
</dbReference>
<dbReference type="Pfam" id="PF00072">
    <property type="entry name" value="Response_reg"/>
    <property type="match status" value="2"/>
</dbReference>
<dbReference type="EMBL" id="SMAO01000006">
    <property type="protein sequence ID" value="TCT20196.1"/>
    <property type="molecule type" value="Genomic_DNA"/>
</dbReference>
<evidence type="ECO:0000256" key="15">
    <source>
        <dbReference type="ARBA" id="ARBA00068150"/>
    </source>
</evidence>
<evidence type="ECO:0000256" key="6">
    <source>
        <dbReference type="ARBA" id="ARBA00022679"/>
    </source>
</evidence>
<dbReference type="PRINTS" id="PR00344">
    <property type="entry name" value="BCTRLSENSOR"/>
</dbReference>
<dbReference type="FunFam" id="1.10.287.130:FF:000002">
    <property type="entry name" value="Two-component osmosensing histidine kinase"/>
    <property type="match status" value="1"/>
</dbReference>
<dbReference type="PROSITE" id="PS50112">
    <property type="entry name" value="PAS"/>
    <property type="match status" value="2"/>
</dbReference>
<dbReference type="SMART" id="SM00387">
    <property type="entry name" value="HATPase_c"/>
    <property type="match status" value="1"/>
</dbReference>
<dbReference type="GO" id="GO:0005524">
    <property type="term" value="F:ATP binding"/>
    <property type="evidence" value="ECO:0007669"/>
    <property type="project" value="UniProtKB-KW"/>
</dbReference>
<dbReference type="SMART" id="SM00388">
    <property type="entry name" value="HisKA"/>
    <property type="match status" value="1"/>
</dbReference>
<dbReference type="Pfam" id="PF01627">
    <property type="entry name" value="Hpt"/>
    <property type="match status" value="1"/>
</dbReference>
<dbReference type="CDD" id="cd16922">
    <property type="entry name" value="HATPase_EvgS-ArcB-TorS-like"/>
    <property type="match status" value="1"/>
</dbReference>
<keyword evidence="18" id="KW-0175">Coiled coil</keyword>
<comment type="catalytic activity">
    <reaction evidence="1">
        <text>ATP + protein L-histidine = ADP + protein N-phospho-L-histidine.</text>
        <dbReference type="EC" id="2.7.13.3"/>
    </reaction>
</comment>
<evidence type="ECO:0000256" key="7">
    <source>
        <dbReference type="ARBA" id="ARBA00022692"/>
    </source>
</evidence>
<feature type="domain" description="PAS" evidence="24">
    <location>
        <begin position="714"/>
        <end position="760"/>
    </location>
</feature>
<keyword evidence="13 20" id="KW-0472">Membrane</keyword>
<evidence type="ECO:0000256" key="12">
    <source>
        <dbReference type="ARBA" id="ARBA00023012"/>
    </source>
</evidence>
<feature type="modified residue" description="Phosphohistidine" evidence="16">
    <location>
        <position position="1574"/>
    </location>
</feature>
<evidence type="ECO:0000256" key="13">
    <source>
        <dbReference type="ARBA" id="ARBA00023136"/>
    </source>
</evidence>
<dbReference type="GO" id="GO:0000155">
    <property type="term" value="F:phosphorelay sensor kinase activity"/>
    <property type="evidence" value="ECO:0007669"/>
    <property type="project" value="InterPro"/>
</dbReference>
<feature type="domain" description="Response regulatory" evidence="23">
    <location>
        <begin position="1379"/>
        <end position="1495"/>
    </location>
</feature>
<feature type="compositionally biased region" description="Polar residues" evidence="19">
    <location>
        <begin position="1721"/>
        <end position="1732"/>
    </location>
</feature>
<dbReference type="PANTHER" id="PTHR45339:SF1">
    <property type="entry name" value="HYBRID SIGNAL TRANSDUCTION HISTIDINE KINASE J"/>
    <property type="match status" value="1"/>
</dbReference>
<dbReference type="InterPro" id="IPR000700">
    <property type="entry name" value="PAS-assoc_C"/>
</dbReference>
<dbReference type="InterPro" id="IPR000014">
    <property type="entry name" value="PAS"/>
</dbReference>
<evidence type="ECO:0000256" key="18">
    <source>
        <dbReference type="SAM" id="Coils"/>
    </source>
</evidence>
<reference evidence="27 28" key="1">
    <citation type="submission" date="2019-03" db="EMBL/GenBank/DDBJ databases">
        <title>Genomic Encyclopedia of Type Strains, Phase IV (KMG-IV): sequencing the most valuable type-strain genomes for metagenomic binning, comparative biology and taxonomic classification.</title>
        <authorList>
            <person name="Goeker M."/>
        </authorList>
    </citation>
    <scope>NUCLEOTIDE SEQUENCE [LARGE SCALE GENOMIC DNA]</scope>
    <source>
        <strain evidence="27 28">DSM 13587</strain>
    </source>
</reference>
<feature type="domain" description="PAS" evidence="24">
    <location>
        <begin position="840"/>
        <end position="915"/>
    </location>
</feature>
<dbReference type="InterPro" id="IPR003661">
    <property type="entry name" value="HisK_dim/P_dom"/>
</dbReference>
<evidence type="ECO:0000256" key="17">
    <source>
        <dbReference type="PROSITE-ProRule" id="PRU00169"/>
    </source>
</evidence>
<keyword evidence="6" id="KW-0808">Transferase</keyword>
<feature type="domain" description="PAC" evidence="25">
    <location>
        <begin position="918"/>
        <end position="970"/>
    </location>
</feature>
<dbReference type="InterPro" id="IPR003594">
    <property type="entry name" value="HATPase_dom"/>
</dbReference>
<dbReference type="GO" id="GO:0005886">
    <property type="term" value="C:plasma membrane"/>
    <property type="evidence" value="ECO:0007669"/>
    <property type="project" value="UniProtKB-SubCell"/>
</dbReference>
<feature type="transmembrane region" description="Helical" evidence="20">
    <location>
        <begin position="339"/>
        <end position="360"/>
    </location>
</feature>
<proteinExistence type="predicted"/>
<dbReference type="CDD" id="cd01007">
    <property type="entry name" value="PBP2_BvgS_HisK_like"/>
    <property type="match status" value="1"/>
</dbReference>
<evidence type="ECO:0000256" key="16">
    <source>
        <dbReference type="PROSITE-ProRule" id="PRU00110"/>
    </source>
</evidence>
<evidence type="ECO:0000259" key="24">
    <source>
        <dbReference type="PROSITE" id="PS50112"/>
    </source>
</evidence>
<dbReference type="SMART" id="SM00448">
    <property type="entry name" value="REC"/>
    <property type="match status" value="2"/>
</dbReference>
<feature type="region of interest" description="Disordered" evidence="19">
    <location>
        <begin position="1709"/>
        <end position="1732"/>
    </location>
</feature>
<evidence type="ECO:0000256" key="8">
    <source>
        <dbReference type="ARBA" id="ARBA00022741"/>
    </source>
</evidence>
<comment type="subcellular location">
    <subcellularLocation>
        <location evidence="2">Cell membrane</location>
        <topology evidence="2">Multi-pass membrane protein</topology>
    </subcellularLocation>
</comment>
<dbReference type="InterPro" id="IPR036641">
    <property type="entry name" value="HPT_dom_sf"/>
</dbReference>
<dbReference type="PROSITE" id="PS50894">
    <property type="entry name" value="HPT"/>
    <property type="match status" value="1"/>
</dbReference>
<dbReference type="SMART" id="SM00086">
    <property type="entry name" value="PAC"/>
    <property type="match status" value="2"/>
</dbReference>
<dbReference type="CDD" id="cd00082">
    <property type="entry name" value="HisKA"/>
    <property type="match status" value="1"/>
</dbReference>
<dbReference type="PROSITE" id="PS50110">
    <property type="entry name" value="RESPONSE_REGULATORY"/>
    <property type="match status" value="2"/>
</dbReference>
<dbReference type="SMART" id="SM00073">
    <property type="entry name" value="HPT"/>
    <property type="match status" value="1"/>
</dbReference>
<evidence type="ECO:0000259" key="26">
    <source>
        <dbReference type="PROSITE" id="PS50894"/>
    </source>
</evidence>
<gene>
    <name evidence="27" type="ORF">EDC35_106123</name>
</gene>
<keyword evidence="4" id="KW-1003">Cell membrane</keyword>
<protein>
    <recommendedName>
        <fullName evidence="15">Sensory/regulatory protein RpfC</fullName>
        <ecNumber evidence="3">2.7.13.3</ecNumber>
    </recommendedName>
</protein>
<evidence type="ECO:0000256" key="10">
    <source>
        <dbReference type="ARBA" id="ARBA00022840"/>
    </source>
</evidence>
<evidence type="ECO:0000256" key="5">
    <source>
        <dbReference type="ARBA" id="ARBA00022553"/>
    </source>
</evidence>
<dbReference type="CDD" id="cd00088">
    <property type="entry name" value="HPT"/>
    <property type="match status" value="1"/>
</dbReference>
<dbReference type="Pfam" id="PF13426">
    <property type="entry name" value="PAS_9"/>
    <property type="match status" value="1"/>
</dbReference>
<evidence type="ECO:0000313" key="28">
    <source>
        <dbReference type="Proteomes" id="UP000295717"/>
    </source>
</evidence>
<evidence type="ECO:0000259" key="25">
    <source>
        <dbReference type="PROSITE" id="PS50113"/>
    </source>
</evidence>
<dbReference type="Pfam" id="PF00512">
    <property type="entry name" value="HisKA"/>
    <property type="match status" value="1"/>
</dbReference>
<keyword evidence="9" id="KW-0418">Kinase</keyword>
<dbReference type="Pfam" id="PF02518">
    <property type="entry name" value="HATPase_c"/>
    <property type="match status" value="1"/>
</dbReference>
<dbReference type="CDD" id="cd00130">
    <property type="entry name" value="PAS"/>
    <property type="match status" value="2"/>
</dbReference>
<dbReference type="SUPFAM" id="SSF55785">
    <property type="entry name" value="PYP-like sensor domain (PAS domain)"/>
    <property type="match status" value="2"/>
</dbReference>
<dbReference type="SUPFAM" id="SSF47384">
    <property type="entry name" value="Homodimeric domain of signal transducing histidine kinase"/>
    <property type="match status" value="1"/>
</dbReference>
<dbReference type="Pfam" id="PF00497">
    <property type="entry name" value="SBP_bac_3"/>
    <property type="match status" value="1"/>
</dbReference>
<feature type="chain" id="PRO_5021028161" description="Sensory/regulatory protein RpfC" evidence="21">
    <location>
        <begin position="27"/>
        <end position="1732"/>
    </location>
</feature>
<evidence type="ECO:0000256" key="3">
    <source>
        <dbReference type="ARBA" id="ARBA00012438"/>
    </source>
</evidence>
<accession>A0A4R3MXC6</accession>
<dbReference type="RefSeq" id="WP_132977593.1">
    <property type="nucleotide sequence ID" value="NZ_SMAO01000006.1"/>
</dbReference>
<dbReference type="SMART" id="SM00091">
    <property type="entry name" value="PAS"/>
    <property type="match status" value="2"/>
</dbReference>
<dbReference type="InterPro" id="IPR004358">
    <property type="entry name" value="Sig_transdc_His_kin-like_C"/>
</dbReference>
<dbReference type="NCBIfam" id="TIGR00229">
    <property type="entry name" value="sensory_box"/>
    <property type="match status" value="2"/>
</dbReference>